<sequence>MSSIASSISLFEIDEELDTVVEEIQEEISSKGEASAALVERFEEFCKAHGEKVDRIGRFVRSMEARTQHCRAEAQRLSERARSAENKTLRTKSMVLYFLKVRNLRRIEGQEFTLRIQANSQDSVVIHDEQQIPIEYKNVGIAINGKVWNAIVEAVPGELKHALRSAVQESTPDNNAIRLAASRNEVVPGAEVKRGEHLRVA</sequence>
<organism evidence="1 2">
    <name type="scientific">Acidicapsa dinghuensis</name>
    <dbReference type="NCBI Taxonomy" id="2218256"/>
    <lineage>
        <taxon>Bacteria</taxon>
        <taxon>Pseudomonadati</taxon>
        <taxon>Acidobacteriota</taxon>
        <taxon>Terriglobia</taxon>
        <taxon>Terriglobales</taxon>
        <taxon>Acidobacteriaceae</taxon>
        <taxon>Acidicapsa</taxon>
    </lineage>
</organism>
<dbReference type="Proteomes" id="UP001596091">
    <property type="component" value="Unassembled WGS sequence"/>
</dbReference>
<protein>
    <submittedName>
        <fullName evidence="1">Siphovirus Gp157 family protein</fullName>
    </submittedName>
</protein>
<dbReference type="RefSeq" id="WP_263338188.1">
    <property type="nucleotide sequence ID" value="NZ_JAGSYH010000004.1"/>
</dbReference>
<proteinExistence type="predicted"/>
<accession>A0ABW1EGH5</accession>
<name>A0ABW1EGH5_9BACT</name>
<comment type="caution">
    <text evidence="1">The sequence shown here is derived from an EMBL/GenBank/DDBJ whole genome shotgun (WGS) entry which is preliminary data.</text>
</comment>
<evidence type="ECO:0000313" key="2">
    <source>
        <dbReference type="Proteomes" id="UP001596091"/>
    </source>
</evidence>
<gene>
    <name evidence="1" type="ORF">ACFPT7_07295</name>
</gene>
<keyword evidence="2" id="KW-1185">Reference proteome</keyword>
<evidence type="ECO:0000313" key="1">
    <source>
        <dbReference type="EMBL" id="MFC5862093.1"/>
    </source>
</evidence>
<reference evidence="2" key="1">
    <citation type="journal article" date="2019" name="Int. J. Syst. Evol. Microbiol.">
        <title>The Global Catalogue of Microorganisms (GCM) 10K type strain sequencing project: providing services to taxonomists for standard genome sequencing and annotation.</title>
        <authorList>
            <consortium name="The Broad Institute Genomics Platform"/>
            <consortium name="The Broad Institute Genome Sequencing Center for Infectious Disease"/>
            <person name="Wu L."/>
            <person name="Ma J."/>
        </authorList>
    </citation>
    <scope>NUCLEOTIDE SEQUENCE [LARGE SCALE GENOMIC DNA]</scope>
    <source>
        <strain evidence="2">JCM 4087</strain>
    </source>
</reference>
<dbReference type="Pfam" id="PF05565">
    <property type="entry name" value="Sipho_Gp157"/>
    <property type="match status" value="1"/>
</dbReference>
<dbReference type="EMBL" id="JBHSPH010000002">
    <property type="protein sequence ID" value="MFC5862093.1"/>
    <property type="molecule type" value="Genomic_DNA"/>
</dbReference>
<dbReference type="InterPro" id="IPR008840">
    <property type="entry name" value="Sipho_Gp157"/>
</dbReference>